<name>A0AAN7WTK6_9SACH</name>
<reference evidence="2" key="1">
    <citation type="submission" date="2023-07" db="EMBL/GenBank/DDBJ databases">
        <title>A draft genome of Kazachstania heterogenica Y-27499.</title>
        <authorList>
            <person name="Donic C."/>
            <person name="Kralova J.S."/>
            <person name="Fidel L."/>
            <person name="Ben-Dor S."/>
            <person name="Jung S."/>
        </authorList>
    </citation>
    <scope>NUCLEOTIDE SEQUENCE [LARGE SCALE GENOMIC DNA]</scope>
    <source>
        <strain evidence="2">Y27499</strain>
    </source>
</reference>
<proteinExistence type="predicted"/>
<evidence type="ECO:0000313" key="2">
    <source>
        <dbReference type="Proteomes" id="UP001306508"/>
    </source>
</evidence>
<evidence type="ECO:0000313" key="1">
    <source>
        <dbReference type="EMBL" id="KAK5780883.1"/>
    </source>
</evidence>
<dbReference type="AlphaFoldDB" id="A0AAN7WTK6"/>
<dbReference type="Proteomes" id="UP001306508">
    <property type="component" value="Unassembled WGS sequence"/>
</dbReference>
<organism evidence="1 2">
    <name type="scientific">Arxiozyma heterogenica</name>
    <dbReference type="NCBI Taxonomy" id="278026"/>
    <lineage>
        <taxon>Eukaryota</taxon>
        <taxon>Fungi</taxon>
        <taxon>Dikarya</taxon>
        <taxon>Ascomycota</taxon>
        <taxon>Saccharomycotina</taxon>
        <taxon>Saccharomycetes</taxon>
        <taxon>Saccharomycetales</taxon>
        <taxon>Saccharomycetaceae</taxon>
        <taxon>Arxiozyma</taxon>
    </lineage>
</organism>
<sequence>MLPLTILAIIIYQFNKWKRSQFYQQVVRVLLRSDIIVPYRTINSLQYSFIPERLLMMKDLMKELSMFRNFDNSNNTKKEAIQFVQFVETRIMEALATDEYGIRSYILSNNNKFRSFQNLRRSSFSTFQLKLDTVSMKTYGERVGSNTTDIMLSIQYPLKLIIEENQQIYLGTVTLTILDDSSSKMGNNSFKLFTDLAKADAKCRLVISIVPVTTWLSLIPRQFVISTWGNSGQNFRKFYVNKTRDGHVEYTIR</sequence>
<accession>A0AAN7WTK6</accession>
<protein>
    <submittedName>
        <fullName evidence="1">Uncharacterized protein</fullName>
    </submittedName>
</protein>
<gene>
    <name evidence="1" type="ORF">RI543_002010</name>
</gene>
<comment type="caution">
    <text evidence="1">The sequence shown here is derived from an EMBL/GenBank/DDBJ whole genome shotgun (WGS) entry which is preliminary data.</text>
</comment>
<dbReference type="EMBL" id="JAWIZZ010000040">
    <property type="protein sequence ID" value="KAK5780883.1"/>
    <property type="molecule type" value="Genomic_DNA"/>
</dbReference>
<keyword evidence="2" id="KW-1185">Reference proteome</keyword>